<feature type="transmembrane region" description="Helical" evidence="7">
    <location>
        <begin position="200"/>
        <end position="220"/>
    </location>
</feature>
<keyword evidence="6 7" id="KW-0472">Membrane</keyword>
<feature type="transmembrane region" description="Helical" evidence="7">
    <location>
        <begin position="35"/>
        <end position="53"/>
    </location>
</feature>
<comment type="subcellular location">
    <subcellularLocation>
        <location evidence="1 7">Cell membrane</location>
        <topology evidence="1 7">Multi-pass membrane protein</topology>
    </subcellularLocation>
</comment>
<keyword evidence="10" id="KW-1185">Reference proteome</keyword>
<comment type="caution">
    <text evidence="9">The sequence shown here is derived from an EMBL/GenBank/DDBJ whole genome shotgun (WGS) entry which is preliminary data.</text>
</comment>
<protein>
    <submittedName>
        <fullName evidence="9">ABC transporter permease</fullName>
    </submittedName>
</protein>
<evidence type="ECO:0000256" key="3">
    <source>
        <dbReference type="ARBA" id="ARBA00022475"/>
    </source>
</evidence>
<accession>A0ABP8J558</accession>
<dbReference type="PANTHER" id="PTHR43163:SF6">
    <property type="entry name" value="DIPEPTIDE TRANSPORT SYSTEM PERMEASE PROTEIN DPPB-RELATED"/>
    <property type="match status" value="1"/>
</dbReference>
<feature type="transmembrane region" description="Helical" evidence="7">
    <location>
        <begin position="254"/>
        <end position="280"/>
    </location>
</feature>
<gene>
    <name evidence="9" type="ORF">GCM10023147_06680</name>
</gene>
<dbReference type="EMBL" id="BAABFR010000006">
    <property type="protein sequence ID" value="GAA4385178.1"/>
    <property type="molecule type" value="Genomic_DNA"/>
</dbReference>
<feature type="domain" description="ABC transmembrane type-1" evidence="8">
    <location>
        <begin position="122"/>
        <end position="323"/>
    </location>
</feature>
<keyword evidence="3" id="KW-1003">Cell membrane</keyword>
<evidence type="ECO:0000313" key="9">
    <source>
        <dbReference type="EMBL" id="GAA4385178.1"/>
    </source>
</evidence>
<keyword evidence="5 7" id="KW-1133">Transmembrane helix</keyword>
<evidence type="ECO:0000256" key="5">
    <source>
        <dbReference type="ARBA" id="ARBA00022989"/>
    </source>
</evidence>
<dbReference type="SUPFAM" id="SSF161098">
    <property type="entry name" value="MetI-like"/>
    <property type="match status" value="1"/>
</dbReference>
<feature type="transmembrane region" description="Helical" evidence="7">
    <location>
        <begin position="164"/>
        <end position="188"/>
    </location>
</feature>
<evidence type="ECO:0000256" key="1">
    <source>
        <dbReference type="ARBA" id="ARBA00004651"/>
    </source>
</evidence>
<evidence type="ECO:0000256" key="6">
    <source>
        <dbReference type="ARBA" id="ARBA00023136"/>
    </source>
</evidence>
<evidence type="ECO:0000256" key="4">
    <source>
        <dbReference type="ARBA" id="ARBA00022692"/>
    </source>
</evidence>
<dbReference type="InterPro" id="IPR000515">
    <property type="entry name" value="MetI-like"/>
</dbReference>
<dbReference type="InterPro" id="IPR035906">
    <property type="entry name" value="MetI-like_sf"/>
</dbReference>
<comment type="similarity">
    <text evidence="7">Belongs to the binding-protein-dependent transport system permease family.</text>
</comment>
<organism evidence="9 10">
    <name type="scientific">Tsukamurella soli</name>
    <dbReference type="NCBI Taxonomy" id="644556"/>
    <lineage>
        <taxon>Bacteria</taxon>
        <taxon>Bacillati</taxon>
        <taxon>Actinomycetota</taxon>
        <taxon>Actinomycetes</taxon>
        <taxon>Mycobacteriales</taxon>
        <taxon>Tsukamurellaceae</taxon>
        <taxon>Tsukamurella</taxon>
    </lineage>
</organism>
<evidence type="ECO:0000256" key="7">
    <source>
        <dbReference type="RuleBase" id="RU363032"/>
    </source>
</evidence>
<dbReference type="Pfam" id="PF00528">
    <property type="entry name" value="BPD_transp_1"/>
    <property type="match status" value="1"/>
</dbReference>
<keyword evidence="2 7" id="KW-0813">Transport</keyword>
<dbReference type="CDD" id="cd06261">
    <property type="entry name" value="TM_PBP2"/>
    <property type="match status" value="1"/>
</dbReference>
<dbReference type="Gene3D" id="1.10.3720.10">
    <property type="entry name" value="MetI-like"/>
    <property type="match status" value="1"/>
</dbReference>
<evidence type="ECO:0000256" key="2">
    <source>
        <dbReference type="ARBA" id="ARBA00022448"/>
    </source>
</evidence>
<keyword evidence="4 7" id="KW-0812">Transmembrane</keyword>
<evidence type="ECO:0000259" key="8">
    <source>
        <dbReference type="PROSITE" id="PS50928"/>
    </source>
</evidence>
<dbReference type="PROSITE" id="PS50928">
    <property type="entry name" value="ABC_TM1"/>
    <property type="match status" value="1"/>
</dbReference>
<proteinExistence type="inferred from homology"/>
<feature type="transmembrane region" description="Helical" evidence="7">
    <location>
        <begin position="128"/>
        <end position="152"/>
    </location>
</feature>
<name>A0ABP8J558_9ACTN</name>
<evidence type="ECO:0000313" key="10">
    <source>
        <dbReference type="Proteomes" id="UP001500635"/>
    </source>
</evidence>
<reference evidence="10" key="1">
    <citation type="journal article" date="2019" name="Int. J. Syst. Evol. Microbiol.">
        <title>The Global Catalogue of Microorganisms (GCM) 10K type strain sequencing project: providing services to taxonomists for standard genome sequencing and annotation.</title>
        <authorList>
            <consortium name="The Broad Institute Genomics Platform"/>
            <consortium name="The Broad Institute Genome Sequencing Center for Infectious Disease"/>
            <person name="Wu L."/>
            <person name="Ma J."/>
        </authorList>
    </citation>
    <scope>NUCLEOTIDE SEQUENCE [LARGE SCALE GENOMIC DNA]</scope>
    <source>
        <strain evidence="10">JCM 17688</strain>
    </source>
</reference>
<dbReference type="Proteomes" id="UP001500635">
    <property type="component" value="Unassembled WGS sequence"/>
</dbReference>
<feature type="transmembrane region" description="Helical" evidence="7">
    <location>
        <begin position="300"/>
        <end position="323"/>
    </location>
</feature>
<sequence>MTALLATRRIRAARSAGGARTSYGRRYVLSRIGQAVVAAVLVYVLVFVIVTILPGDPIEARLRNPEAGYTEQQIQDLLAYYHLNRPVWSQLGYALQRLVFHADWGLSLDAGRPVWAVVLAGLPSTLELAAAAFVIALALAFAISLGACYLPARYGGGLLRSFPSLFLSAPNFLIGLLVIAVFSFRLHWFSIVDYSAVSALIYPAVTLAIPVSAPVAQVFISALDGARYEQYTTVAIAKGIGRNTLFVRHWLPNAALPTLTIAAIIVGDLLGGSIITEAVFGRTGLGTVIETAATDQDVPVLQAVVTLAALIFLAINLIVDLIYPVLDPRLRRTAATR</sequence>
<dbReference type="RefSeq" id="WP_344990804.1">
    <property type="nucleotide sequence ID" value="NZ_BAABFR010000006.1"/>
</dbReference>
<dbReference type="PANTHER" id="PTHR43163">
    <property type="entry name" value="DIPEPTIDE TRANSPORT SYSTEM PERMEASE PROTEIN DPPB-RELATED"/>
    <property type="match status" value="1"/>
</dbReference>